<reference evidence="1 2" key="1">
    <citation type="journal article" date="2018" name="Sci. Rep.">
        <title>Genomic signatures of local adaptation to the degree of environmental predictability in rotifers.</title>
        <authorList>
            <person name="Franch-Gras L."/>
            <person name="Hahn C."/>
            <person name="Garcia-Roger E.M."/>
            <person name="Carmona M.J."/>
            <person name="Serra M."/>
            <person name="Gomez A."/>
        </authorList>
    </citation>
    <scope>NUCLEOTIDE SEQUENCE [LARGE SCALE GENOMIC DNA]</scope>
    <source>
        <strain evidence="1">HYR1</strain>
    </source>
</reference>
<dbReference type="Proteomes" id="UP000276133">
    <property type="component" value="Unassembled WGS sequence"/>
</dbReference>
<keyword evidence="2" id="KW-1185">Reference proteome</keyword>
<evidence type="ECO:0000313" key="2">
    <source>
        <dbReference type="Proteomes" id="UP000276133"/>
    </source>
</evidence>
<dbReference type="EMBL" id="REGN01007212">
    <property type="protein sequence ID" value="RNA06968.1"/>
    <property type="molecule type" value="Genomic_DNA"/>
</dbReference>
<accession>A0A3M7Q7P4</accession>
<proteinExistence type="predicted"/>
<gene>
    <name evidence="1" type="ORF">BpHYR1_018089</name>
</gene>
<organism evidence="1 2">
    <name type="scientific">Brachionus plicatilis</name>
    <name type="common">Marine rotifer</name>
    <name type="synonym">Brachionus muelleri</name>
    <dbReference type="NCBI Taxonomy" id="10195"/>
    <lineage>
        <taxon>Eukaryota</taxon>
        <taxon>Metazoa</taxon>
        <taxon>Spiralia</taxon>
        <taxon>Gnathifera</taxon>
        <taxon>Rotifera</taxon>
        <taxon>Eurotatoria</taxon>
        <taxon>Monogononta</taxon>
        <taxon>Pseudotrocha</taxon>
        <taxon>Ploima</taxon>
        <taxon>Brachionidae</taxon>
        <taxon>Brachionus</taxon>
    </lineage>
</organism>
<sequence length="97" mass="11559">MEVLSYIQLEIPEREYYQKIITRQRSATNFHMLVSVFIFTRIINFNQPFLFGRIDTKFHNVYLKKPNIKKIQLSNGFFKISLSTGLRLVAFLVQNNK</sequence>
<evidence type="ECO:0000313" key="1">
    <source>
        <dbReference type="EMBL" id="RNA06968.1"/>
    </source>
</evidence>
<name>A0A3M7Q7P4_BRAPC</name>
<protein>
    <submittedName>
        <fullName evidence="1">Uncharacterized protein</fullName>
    </submittedName>
</protein>
<comment type="caution">
    <text evidence="1">The sequence shown here is derived from an EMBL/GenBank/DDBJ whole genome shotgun (WGS) entry which is preliminary data.</text>
</comment>
<dbReference type="AlphaFoldDB" id="A0A3M7Q7P4"/>